<gene>
    <name evidence="1" type="ORF">OYT1_ch2292</name>
</gene>
<dbReference type="EMBL" id="AP018738">
    <property type="protein sequence ID" value="BBE51808.1"/>
    <property type="molecule type" value="Genomic_DNA"/>
</dbReference>
<accession>A0A2Z6GE29</accession>
<dbReference type="RefSeq" id="WP_172588551.1">
    <property type="nucleotide sequence ID" value="NZ_AP018738.1"/>
</dbReference>
<organism evidence="1 2">
    <name type="scientific">Ferriphaselus amnicola</name>
    <dbReference type="NCBI Taxonomy" id="1188319"/>
    <lineage>
        <taxon>Bacteria</taxon>
        <taxon>Pseudomonadati</taxon>
        <taxon>Pseudomonadota</taxon>
        <taxon>Betaproteobacteria</taxon>
        <taxon>Nitrosomonadales</taxon>
        <taxon>Gallionellaceae</taxon>
        <taxon>Ferriphaselus</taxon>
    </lineage>
</organism>
<reference evidence="1 2" key="1">
    <citation type="submission" date="2018-06" db="EMBL/GenBank/DDBJ databases">
        <title>OYT1 Genome Sequencing.</title>
        <authorList>
            <person name="Kato S."/>
            <person name="Itoh T."/>
            <person name="Ohkuma M."/>
        </authorList>
    </citation>
    <scope>NUCLEOTIDE SEQUENCE [LARGE SCALE GENOMIC DNA]</scope>
    <source>
        <strain evidence="1 2">OYT1</strain>
    </source>
</reference>
<keyword evidence="2" id="KW-1185">Reference proteome</keyword>
<protein>
    <submittedName>
        <fullName evidence="1">Uncharacterized protein</fullName>
    </submittedName>
</protein>
<dbReference type="Proteomes" id="UP000033070">
    <property type="component" value="Chromosome"/>
</dbReference>
<evidence type="ECO:0000313" key="1">
    <source>
        <dbReference type="EMBL" id="BBE51808.1"/>
    </source>
</evidence>
<sequence>MGNQTAQEKLVATEKLLNFMSDELADCHQQEKLEILVLAYHALAGTHELRRLVSQI</sequence>
<name>A0A2Z6GE29_9PROT</name>
<dbReference type="AlphaFoldDB" id="A0A2Z6GE29"/>
<dbReference type="KEGG" id="fam:OYT1_ch2292"/>
<proteinExistence type="predicted"/>
<evidence type="ECO:0000313" key="2">
    <source>
        <dbReference type="Proteomes" id="UP000033070"/>
    </source>
</evidence>
<dbReference type="STRING" id="1188319.OYT1_01565"/>